<dbReference type="SMART" id="SM00537">
    <property type="entry name" value="DCX"/>
    <property type="match status" value="2"/>
</dbReference>
<feature type="compositionally biased region" description="Basic and acidic residues" evidence="2">
    <location>
        <begin position="509"/>
        <end position="523"/>
    </location>
</feature>
<dbReference type="CDD" id="cd17145">
    <property type="entry name" value="DCX1_RP1"/>
    <property type="match status" value="1"/>
</dbReference>
<comment type="caution">
    <text evidence="5">The sequence shown here is derived from an EMBL/GenBank/DDBJ whole genome shotgun (WGS) entry which is preliminary data.</text>
</comment>
<feature type="compositionally biased region" description="Polar residues" evidence="2">
    <location>
        <begin position="1262"/>
        <end position="1272"/>
    </location>
</feature>
<comment type="caution">
    <text evidence="1">Lacks conserved residue(s) required for the propagation of feature annotation.</text>
</comment>
<dbReference type="InterPro" id="IPR052970">
    <property type="entry name" value="Inner_ear_hair_cell_LOXHD"/>
</dbReference>
<gene>
    <name evidence="5" type="ORF">JD844_016214</name>
</gene>
<name>A0ABQ7SK28_PHRPL</name>
<feature type="region of interest" description="Disordered" evidence="2">
    <location>
        <begin position="1447"/>
        <end position="1471"/>
    </location>
</feature>
<evidence type="ECO:0000313" key="5">
    <source>
        <dbReference type="EMBL" id="KAH0617715.1"/>
    </source>
</evidence>
<evidence type="ECO:0000256" key="1">
    <source>
        <dbReference type="PROSITE-ProRule" id="PRU00152"/>
    </source>
</evidence>
<dbReference type="EMBL" id="JAIPUX010005289">
    <property type="protein sequence ID" value="KAH0617715.1"/>
    <property type="molecule type" value="Genomic_DNA"/>
</dbReference>
<dbReference type="Gene3D" id="2.80.10.50">
    <property type="match status" value="1"/>
</dbReference>
<dbReference type="PROSITE" id="PS50309">
    <property type="entry name" value="DC"/>
    <property type="match status" value="2"/>
</dbReference>
<feature type="region of interest" description="Disordered" evidence="2">
    <location>
        <begin position="845"/>
        <end position="875"/>
    </location>
</feature>
<feature type="compositionally biased region" description="Polar residues" evidence="2">
    <location>
        <begin position="845"/>
        <end position="854"/>
    </location>
</feature>
<dbReference type="InterPro" id="IPR036392">
    <property type="entry name" value="PLAT/LH2_dom_sf"/>
</dbReference>
<dbReference type="InterPro" id="IPR036572">
    <property type="entry name" value="Doublecortin_dom_sf"/>
</dbReference>
<feature type="region of interest" description="Disordered" evidence="2">
    <location>
        <begin position="770"/>
        <end position="791"/>
    </location>
</feature>
<dbReference type="SUPFAM" id="SSF50353">
    <property type="entry name" value="Cytokine"/>
    <property type="match status" value="1"/>
</dbReference>
<feature type="compositionally biased region" description="Basic residues" evidence="2">
    <location>
        <begin position="678"/>
        <end position="691"/>
    </location>
</feature>
<dbReference type="InterPro" id="IPR003533">
    <property type="entry name" value="Doublecortin_dom"/>
</dbReference>
<dbReference type="SUPFAM" id="SSF49723">
    <property type="entry name" value="Lipase/lipooxygenase domain (PLAT/LH2 domain)"/>
    <property type="match status" value="3"/>
</dbReference>
<feature type="domain" description="Doublecortin" evidence="4">
    <location>
        <begin position="37"/>
        <end position="119"/>
    </location>
</feature>
<feature type="compositionally biased region" description="Basic and acidic residues" evidence="2">
    <location>
        <begin position="1451"/>
        <end position="1468"/>
    </location>
</feature>
<evidence type="ECO:0000259" key="3">
    <source>
        <dbReference type="PROSITE" id="PS50095"/>
    </source>
</evidence>
<feature type="compositionally biased region" description="Polar residues" evidence="2">
    <location>
        <begin position="581"/>
        <end position="600"/>
    </location>
</feature>
<feature type="compositionally biased region" description="Polar residues" evidence="2">
    <location>
        <begin position="1"/>
        <end position="24"/>
    </location>
</feature>
<evidence type="ECO:0008006" key="7">
    <source>
        <dbReference type="Google" id="ProtNLM"/>
    </source>
</evidence>
<dbReference type="CDD" id="cd23312">
    <property type="entry name" value="beta-trefoil_FGF_RP1"/>
    <property type="match status" value="1"/>
</dbReference>
<evidence type="ECO:0000259" key="4">
    <source>
        <dbReference type="PROSITE" id="PS50309"/>
    </source>
</evidence>
<dbReference type="Proteomes" id="UP000826234">
    <property type="component" value="Unassembled WGS sequence"/>
</dbReference>
<keyword evidence="6" id="KW-1185">Reference proteome</keyword>
<feature type="compositionally biased region" description="Polar residues" evidence="2">
    <location>
        <begin position="663"/>
        <end position="675"/>
    </location>
</feature>
<feature type="domain" description="Doublecortin" evidence="4">
    <location>
        <begin position="162"/>
        <end position="218"/>
    </location>
</feature>
<dbReference type="PANTHER" id="PTHR45901">
    <property type="entry name" value="PROTEIN CBG12474"/>
    <property type="match status" value="1"/>
</dbReference>
<dbReference type="Pfam" id="PF01477">
    <property type="entry name" value="PLAT"/>
    <property type="match status" value="2"/>
</dbReference>
<feature type="compositionally biased region" description="Basic residues" evidence="2">
    <location>
        <begin position="856"/>
        <end position="866"/>
    </location>
</feature>
<dbReference type="Pfam" id="PF03607">
    <property type="entry name" value="DCX"/>
    <property type="match status" value="2"/>
</dbReference>
<feature type="compositionally biased region" description="Basic residues" evidence="2">
    <location>
        <begin position="779"/>
        <end position="791"/>
    </location>
</feature>
<feature type="region of interest" description="Disordered" evidence="2">
    <location>
        <begin position="2464"/>
        <end position="2483"/>
    </location>
</feature>
<protein>
    <recommendedName>
        <fullName evidence="7">Oxygen-regulated protein 1</fullName>
    </recommendedName>
</protein>
<sequence length="2582" mass="289691">MSETPSTNCSVIQHHTSESEQSLSARPFNVTEPVVAKRVCFYKSGDPQFNGVKMVVNNRSFKSFDALLDNLSKRVPLPFGVRNITTPRGIHSINNLEDLEDGKSYICSQQRKIKPINLEKASKKPLPWQNSRPISARRRAVQLTREGDRSAFQSTVKLSTPKKLLVFKNGNVRIRHTVVLGKKNTQNFEAFLEHISELMQYPVVKLYTTDGRKFLSLDRSPTFKLWFYVLELLSQQGENLSKQGIMIPIGTHYLVNWLGPPIVYTPEPRPSQRAEKGYSNNSESSYIPDSDMALLGNHSQTGEDFSVVPPADDIEKSVHLNQDGSMTVEMKVRFNIKEEETIKWTTCVSCAGNSSVVTEDQSSEINILTYKKPEEDFSQVEDDVSMQQIITEVINQDSAGKMESSTYDIWQNPSMNTDLSQSDDNPCKPHFYRPPTPGPRRVRQKKALVESVTVVSDKAVQKKLVGQFSYSEEMDSGETKSEYCVITHASSQTSSVANSNLSDVCSDHVMKQSQDNHTEEEMLNKSTRRSSGQHDEDASLQNVLEKSVLEEGLYNKKTSECDSSIGHAHSSLKTYHEPGQSLPSQSDATESNPGFFNNHSEWPPSKSEEIICNECKELHSSQASLHPSPPESNESVCKCAQITPTVAQPSSVTVKNDSAEGMTATQLSDESQAVFSTGKKKKKKRKKRKPTHNTEQDIGPHQNMNEVSMEGSAVSDVKTTEMRTPKDNTQYSSSQITTHKIMLAFPVGNSDSSNEKLTTKDDLYSQASLQSQPNELLSKLKKNPNRQLPKLKTKSDKKHNFLQSTKAEEGLLLVKKHSNNDIEHSKEILHDIITDQNSQNVETENAKISSNQGHKLSMKHKKAKKNKTIESAQGSEVEVLDDRSLGAFKHTDFTGEMTEHSLENYVQSWLQDIYPDAVRPDQHLAAIGTNDRKNQQLHVKSFLDKESELVRQTVCLSDENNITEGKQSRNLNEIEAVEDSVKELKNAYEKHIGCLTDADASLIEEAKYLLQSDIQNNTNLSLCNIQENDKKRVLTEGDGQSHMSEVAAQIHPQTINNIPGTDVEKDCMSSALLHELKLAILNAEKNYIGCIKKPCHLTDISLPSLLGSSSNLLLAWLLLLHLKESLSNANKDDILQTTCRCSEIFTLLKYLKQVAVNEKADDAITNIQDCAADCLIFSGKQIEKQEPMHCQENVSPVQNKNMPDIEEQDNLNKILMSSEAVDANELSEQLERIGEEQTKGRLSAENSNLNNLEVHDDCGHAQSDNSGLISNEDSLKENEDSSWQESQEKHTDTSYNNEESEISEEPKSTSHSITSHEKDHFFEIETSELDEKELKSTGEQESTEFFCKKENGNETLPSAAENATSGDTLDDSIHKELEEDGIFEETSEQLSVQSPLSFCYESKQIPVDGCEEELTSRVKLIVKELECGGSHSNSSLEFKKCLKSPVTSDLSDYRPETDESDSNFRHSSDLTNGSADEAVYEKEYNRGYVKRTIERLYGTAEASLKPISKPGPPYLAQMLEKDAGEPFHTVMENAPSLCQAHNAWSNDNMSSSLVSHEIPKDLNTADSAWEKENANLPAPQFSLNGEEAYYNDYAMQYINQNSQSSAPIPEDEGVLIEKGKWLLKENHLIRRSPPENNGMYGTTDTSADTVFDNHSDDIPYSHFGNLDTRPPLKEISSSELEDMAKPYGNGCNYFNMPHNSDSEPFSDALSIKSKNSQNGSTLPLEATRKVCTTSTQICTEVNTNTPAFTSVEFRLPDNKVHPIEQPLNDEPIQTQPNSNVNSIRNSHEDQDSLDKLHAICGQHCPILVAIIKPTNEAIRGCAYQKASDVENQVGLHFFLRSPLVMWQGEHVIGLDKNQVQLKNNGINKIVHNIFDRFYADNTLDFMNDNFRLLLSLKENQGSKKISIIGNMDINLQEINNHENYATEEALSEITGEQNNNLSVFQSSRGNINQIAGETPTPSFPDIIEDCESETFYHQGIFLNNIDWKVTVNLEDENALSTKENTLSSVKEEETRKWKIDTEDIGDLYKIRIGHNNSGETPDWYCKEVRYLNVNQLFFLKKVMYRLDVPLKDETCPHCLFYGYNAGIEIAMTEENLQLQNLVTEEQFDFYVDRWLTQNQDDGEICQECPVLQQGQPLLPGYLSLSSVVVYELHVVTGDLWNAGTEADVYIAIYGKKGDTGSRQLLRSKNPRKYLKGQVSELKWLDEGQDDGKIVRELYVIDNYTLAMRQEMEVKKAEMWATEKWKFQKGNTLQFYNKVTHGFIRLSQDRTVDALGTKKDKHGNFWSVPSNLFPSPLNVLGIFDVTVKKENTWIFKCHPMRNHALAVAHGSVTGMDHGDSHCELQVHVQPDRSIILESVQSPGETVAFSLQGTVPDDTTGYAGLTREFIVHVKGVFHNSAIILLTTSYCQSLCLRPDGSCNGAGNQSEDSYWKISKISSGVCMFESAKIPRMFLRIRDGQCDGKGTVGREKPMGTSATPAQQKDVITESRQHKAGLENLPPHRQPSSPLSQEMTNVQKVEFPFPSDEKWKVSILTGNSGTQANVTLWIYGDKGLAGPITLGKDNREQLFLPRTENAFQVAKEI</sequence>
<dbReference type="Gene3D" id="3.10.20.230">
    <property type="entry name" value="Doublecortin domain"/>
    <property type="match status" value="2"/>
</dbReference>
<feature type="domain" description="PLAT" evidence="3">
    <location>
        <begin position="2526"/>
        <end position="2582"/>
    </location>
</feature>
<dbReference type="SUPFAM" id="SSF89837">
    <property type="entry name" value="Doublecortin (DC)"/>
    <property type="match status" value="2"/>
</dbReference>
<dbReference type="PANTHER" id="PTHR45901:SF7">
    <property type="entry name" value="OXYGEN-REGULATED PROTEIN 1"/>
    <property type="match status" value="1"/>
</dbReference>
<organism evidence="5 6">
    <name type="scientific">Phrynosoma platyrhinos</name>
    <name type="common">Desert horned lizard</name>
    <dbReference type="NCBI Taxonomy" id="52577"/>
    <lineage>
        <taxon>Eukaryota</taxon>
        <taxon>Metazoa</taxon>
        <taxon>Chordata</taxon>
        <taxon>Craniata</taxon>
        <taxon>Vertebrata</taxon>
        <taxon>Euteleostomi</taxon>
        <taxon>Lepidosauria</taxon>
        <taxon>Squamata</taxon>
        <taxon>Bifurcata</taxon>
        <taxon>Unidentata</taxon>
        <taxon>Episquamata</taxon>
        <taxon>Toxicofera</taxon>
        <taxon>Iguania</taxon>
        <taxon>Phrynosomatidae</taxon>
        <taxon>Phrynosomatinae</taxon>
        <taxon>Phrynosoma</taxon>
    </lineage>
</organism>
<dbReference type="InterPro" id="IPR008996">
    <property type="entry name" value="IL1/FGF"/>
</dbReference>
<dbReference type="InterPro" id="IPR001024">
    <property type="entry name" value="PLAT/LH2_dom"/>
</dbReference>
<feature type="region of interest" description="Disordered" evidence="2">
    <location>
        <begin position="1252"/>
        <end position="1317"/>
    </location>
</feature>
<feature type="region of interest" description="Disordered" evidence="2">
    <location>
        <begin position="509"/>
        <end position="544"/>
    </location>
</feature>
<feature type="region of interest" description="Disordered" evidence="2">
    <location>
        <begin position="648"/>
        <end position="735"/>
    </location>
</feature>
<dbReference type="PROSITE" id="PS50095">
    <property type="entry name" value="PLAT"/>
    <property type="match status" value="1"/>
</dbReference>
<reference evidence="5 6" key="1">
    <citation type="journal article" date="2022" name="Gigascience">
        <title>A chromosome-level genome assembly and annotation of the desert horned lizard, Phrynosoma platyrhinos, provides insight into chromosomal rearrangements among reptiles.</title>
        <authorList>
            <person name="Koochekian N."/>
            <person name="Ascanio A."/>
            <person name="Farleigh K."/>
            <person name="Card D.C."/>
            <person name="Schield D.R."/>
            <person name="Castoe T.A."/>
            <person name="Jezkova T."/>
        </authorList>
    </citation>
    <scope>NUCLEOTIDE SEQUENCE [LARGE SCALE GENOMIC DNA]</scope>
    <source>
        <strain evidence="5">NK-2021</strain>
    </source>
</reference>
<dbReference type="Gene3D" id="2.60.60.20">
    <property type="entry name" value="PLAT/LH2 domain"/>
    <property type="match status" value="2"/>
</dbReference>
<accession>A0ABQ7SK28</accession>
<feature type="region of interest" description="Disordered" evidence="2">
    <location>
        <begin position="1"/>
        <end position="25"/>
    </location>
</feature>
<feature type="region of interest" description="Disordered" evidence="2">
    <location>
        <begin position="571"/>
        <end position="605"/>
    </location>
</feature>
<proteinExistence type="predicted"/>
<evidence type="ECO:0000256" key="2">
    <source>
        <dbReference type="SAM" id="MobiDB-lite"/>
    </source>
</evidence>
<evidence type="ECO:0000313" key="6">
    <source>
        <dbReference type="Proteomes" id="UP000826234"/>
    </source>
</evidence>
<feature type="compositionally biased region" description="Basic and acidic residues" evidence="2">
    <location>
        <begin position="1304"/>
        <end position="1317"/>
    </location>
</feature>